<dbReference type="EMBL" id="ML978075">
    <property type="protein sequence ID" value="KAF2010904.1"/>
    <property type="molecule type" value="Genomic_DNA"/>
</dbReference>
<dbReference type="FunFam" id="3.30.1330.40:FF:000001">
    <property type="entry name" value="L-PSP family endoribonuclease"/>
    <property type="match status" value="1"/>
</dbReference>
<sequence length="127" mass="13584">MPPKQTIEAQNAAPASGPYSQAIKVPPLIFTSGQLPADESGNIDLSLSVALQTERCIRNIAAILEAGGSSLDIAIKTTVFLTDMSNFAEVNNVYEKYFTSLPARSCVAVKELPKRVPVEIECIAMVS</sequence>
<dbReference type="Gene3D" id="3.30.1330.40">
    <property type="entry name" value="RutC-like"/>
    <property type="match status" value="1"/>
</dbReference>
<reference evidence="2" key="1">
    <citation type="journal article" date="2020" name="Stud. Mycol.">
        <title>101 Dothideomycetes genomes: a test case for predicting lifestyles and emergence of pathogens.</title>
        <authorList>
            <person name="Haridas S."/>
            <person name="Albert R."/>
            <person name="Binder M."/>
            <person name="Bloem J."/>
            <person name="Labutti K."/>
            <person name="Salamov A."/>
            <person name="Andreopoulos B."/>
            <person name="Baker S."/>
            <person name="Barry K."/>
            <person name="Bills G."/>
            <person name="Bluhm B."/>
            <person name="Cannon C."/>
            <person name="Castanera R."/>
            <person name="Culley D."/>
            <person name="Daum C."/>
            <person name="Ezra D."/>
            <person name="Gonzalez J."/>
            <person name="Henrissat B."/>
            <person name="Kuo A."/>
            <person name="Liang C."/>
            <person name="Lipzen A."/>
            <person name="Lutzoni F."/>
            <person name="Magnuson J."/>
            <person name="Mondo S."/>
            <person name="Nolan M."/>
            <person name="Ohm R."/>
            <person name="Pangilinan J."/>
            <person name="Park H.-J."/>
            <person name="Ramirez L."/>
            <person name="Alfaro M."/>
            <person name="Sun H."/>
            <person name="Tritt A."/>
            <person name="Yoshinaga Y."/>
            <person name="Zwiers L.-H."/>
            <person name="Turgeon B."/>
            <person name="Goodwin S."/>
            <person name="Spatafora J."/>
            <person name="Crous P."/>
            <person name="Grigoriev I."/>
        </authorList>
    </citation>
    <scope>NUCLEOTIDE SEQUENCE</scope>
    <source>
        <strain evidence="2">CBS 175.79</strain>
    </source>
</reference>
<evidence type="ECO:0000313" key="2">
    <source>
        <dbReference type="EMBL" id="KAF2010904.1"/>
    </source>
</evidence>
<keyword evidence="3" id="KW-1185">Reference proteome</keyword>
<dbReference type="Pfam" id="PF01042">
    <property type="entry name" value="Ribonuc_L-PSP"/>
    <property type="match status" value="1"/>
</dbReference>
<dbReference type="InterPro" id="IPR035959">
    <property type="entry name" value="RutC-like_sf"/>
</dbReference>
<dbReference type="InterPro" id="IPR006056">
    <property type="entry name" value="RidA"/>
</dbReference>
<dbReference type="GO" id="GO:0005739">
    <property type="term" value="C:mitochondrion"/>
    <property type="evidence" value="ECO:0007669"/>
    <property type="project" value="TreeGrafter"/>
</dbReference>
<dbReference type="SUPFAM" id="SSF55298">
    <property type="entry name" value="YjgF-like"/>
    <property type="match status" value="1"/>
</dbReference>
<dbReference type="GeneID" id="54290118"/>
<dbReference type="PROSITE" id="PS01094">
    <property type="entry name" value="UPF0076"/>
    <property type="match status" value="1"/>
</dbReference>
<dbReference type="InterPro" id="IPR006175">
    <property type="entry name" value="YjgF/YER057c/UK114"/>
</dbReference>
<comment type="similarity">
    <text evidence="1">Belongs to the RutC family.</text>
</comment>
<dbReference type="Proteomes" id="UP000799778">
    <property type="component" value="Unassembled WGS sequence"/>
</dbReference>
<protein>
    <submittedName>
        <fullName evidence="2">YjgF-like protein</fullName>
    </submittedName>
</protein>
<dbReference type="RefSeq" id="XP_033379243.1">
    <property type="nucleotide sequence ID" value="XM_033532721.1"/>
</dbReference>
<organism evidence="2 3">
    <name type="scientific">Aaosphaeria arxii CBS 175.79</name>
    <dbReference type="NCBI Taxonomy" id="1450172"/>
    <lineage>
        <taxon>Eukaryota</taxon>
        <taxon>Fungi</taxon>
        <taxon>Dikarya</taxon>
        <taxon>Ascomycota</taxon>
        <taxon>Pezizomycotina</taxon>
        <taxon>Dothideomycetes</taxon>
        <taxon>Pleosporomycetidae</taxon>
        <taxon>Pleosporales</taxon>
        <taxon>Pleosporales incertae sedis</taxon>
        <taxon>Aaosphaeria</taxon>
    </lineage>
</organism>
<dbReference type="InterPro" id="IPR019897">
    <property type="entry name" value="RidA_CS"/>
</dbReference>
<gene>
    <name evidence="2" type="ORF">BU24DRAFT_471993</name>
</gene>
<evidence type="ECO:0000256" key="1">
    <source>
        <dbReference type="ARBA" id="ARBA00010552"/>
    </source>
</evidence>
<evidence type="ECO:0000313" key="3">
    <source>
        <dbReference type="Proteomes" id="UP000799778"/>
    </source>
</evidence>
<dbReference type="PANTHER" id="PTHR11803">
    <property type="entry name" value="2-IMINOBUTANOATE/2-IMINOPROPANOATE DEAMINASE RIDA"/>
    <property type="match status" value="1"/>
</dbReference>
<dbReference type="NCBIfam" id="TIGR00004">
    <property type="entry name" value="Rid family detoxifying hydrolase"/>
    <property type="match status" value="1"/>
</dbReference>
<dbReference type="PANTHER" id="PTHR11803:SF58">
    <property type="entry name" value="PROTEIN HMF1-RELATED"/>
    <property type="match status" value="1"/>
</dbReference>
<name>A0A6A5XDR1_9PLEO</name>
<proteinExistence type="inferred from homology"/>
<dbReference type="GO" id="GO:0019239">
    <property type="term" value="F:deaminase activity"/>
    <property type="evidence" value="ECO:0007669"/>
    <property type="project" value="TreeGrafter"/>
</dbReference>
<dbReference type="GO" id="GO:0005829">
    <property type="term" value="C:cytosol"/>
    <property type="evidence" value="ECO:0007669"/>
    <property type="project" value="TreeGrafter"/>
</dbReference>
<dbReference type="CDD" id="cd00448">
    <property type="entry name" value="YjgF_YER057c_UK114_family"/>
    <property type="match status" value="1"/>
</dbReference>
<accession>A0A6A5XDR1</accession>
<dbReference type="AlphaFoldDB" id="A0A6A5XDR1"/>
<dbReference type="OrthoDB" id="309640at2759"/>